<evidence type="ECO:0008006" key="4">
    <source>
        <dbReference type="Google" id="ProtNLM"/>
    </source>
</evidence>
<organism evidence="2 3">
    <name type="scientific">Shewanella cyperi</name>
    <dbReference type="NCBI Taxonomy" id="2814292"/>
    <lineage>
        <taxon>Bacteria</taxon>
        <taxon>Pseudomonadati</taxon>
        <taxon>Pseudomonadota</taxon>
        <taxon>Gammaproteobacteria</taxon>
        <taxon>Alteromonadales</taxon>
        <taxon>Shewanellaceae</taxon>
        <taxon>Shewanella</taxon>
    </lineage>
</organism>
<keyword evidence="3" id="KW-1185">Reference proteome</keyword>
<evidence type="ECO:0000313" key="2">
    <source>
        <dbReference type="EMBL" id="QSX29897.1"/>
    </source>
</evidence>
<evidence type="ECO:0000313" key="3">
    <source>
        <dbReference type="Proteomes" id="UP000663281"/>
    </source>
</evidence>
<dbReference type="KEGG" id="scyp:JYB88_17225"/>
<dbReference type="EMBL" id="CP071504">
    <property type="protein sequence ID" value="QSX29897.1"/>
    <property type="molecule type" value="Genomic_DNA"/>
</dbReference>
<sequence length="293" mass="33464">MRGLTLLLCLLSVLATAAEPTRVTYVDATSLKHNPNNSYFGLLLQLALEKSSDKYGPFELKAIDIEISQKRHLRELEKGTIDVFWTMTSYGREVEARPVRVPLTKGMYGIRLLAINKADSELYANITDLKQLASLTAIQGRDWPDTQVLRLNRLEVNTDVAEVDLYPFLARHPGSYFPRGVTEIFAETDNRDMPTVAVDRQLVLVYPAAMHFFVARDNELLANRLEYGLKRAQADGSFDQLFYGFPQHRSAFERADFAKRRFLYLQNPLLPRTSNADEIRAMQLEVMRRFGGK</sequence>
<dbReference type="SUPFAM" id="SSF53850">
    <property type="entry name" value="Periplasmic binding protein-like II"/>
    <property type="match status" value="1"/>
</dbReference>
<dbReference type="RefSeq" id="WP_207324921.1">
    <property type="nucleotide sequence ID" value="NZ_CP071504.1"/>
</dbReference>
<dbReference type="AlphaFoldDB" id="A0A975AL00"/>
<proteinExistence type="predicted"/>
<evidence type="ECO:0000256" key="1">
    <source>
        <dbReference type="SAM" id="SignalP"/>
    </source>
</evidence>
<feature type="signal peptide" evidence="1">
    <location>
        <begin position="1"/>
        <end position="17"/>
    </location>
</feature>
<dbReference type="Proteomes" id="UP000663281">
    <property type="component" value="Chromosome"/>
</dbReference>
<accession>A0A975AL00</accession>
<gene>
    <name evidence="2" type="ORF">JYB88_17225</name>
</gene>
<name>A0A975AL00_9GAMM</name>
<reference evidence="2 3" key="1">
    <citation type="submission" date="2021-03" db="EMBL/GenBank/DDBJ databases">
        <title>Novel species identification of genus Shewanella.</title>
        <authorList>
            <person name="Liu G."/>
            <person name="Zhang Q."/>
        </authorList>
    </citation>
    <scope>NUCLEOTIDE SEQUENCE [LARGE SCALE GENOMIC DNA]</scope>
    <source>
        <strain evidence="2 3">FJAT-53726</strain>
    </source>
</reference>
<feature type="chain" id="PRO_5037584572" description="Transporter substrate-binding domain-containing protein" evidence="1">
    <location>
        <begin position="18"/>
        <end position="293"/>
    </location>
</feature>
<keyword evidence="1" id="KW-0732">Signal</keyword>
<protein>
    <recommendedName>
        <fullName evidence="4">Transporter substrate-binding domain-containing protein</fullName>
    </recommendedName>
</protein>